<evidence type="ECO:0000256" key="1">
    <source>
        <dbReference type="SAM" id="MobiDB-lite"/>
    </source>
</evidence>
<dbReference type="Pfam" id="PF13488">
    <property type="entry name" value="Gly-zipper_Omp"/>
    <property type="match status" value="1"/>
</dbReference>
<dbReference type="RefSeq" id="WP_062092605.1">
    <property type="nucleotide sequence ID" value="NZ_FCOK02000110.1"/>
</dbReference>
<evidence type="ECO:0000313" key="5">
    <source>
        <dbReference type="Proteomes" id="UP000054683"/>
    </source>
</evidence>
<name>A0A158JRL1_9BURK</name>
<dbReference type="AlphaFoldDB" id="A0A158JRL1"/>
<organism evidence="4 5">
    <name type="scientific">Caballeronia udeis</name>
    <dbReference type="NCBI Taxonomy" id="1232866"/>
    <lineage>
        <taxon>Bacteria</taxon>
        <taxon>Pseudomonadati</taxon>
        <taxon>Pseudomonadota</taxon>
        <taxon>Betaproteobacteria</taxon>
        <taxon>Burkholderiales</taxon>
        <taxon>Burkholderiaceae</taxon>
        <taxon>Caballeronia</taxon>
    </lineage>
</organism>
<proteinExistence type="predicted"/>
<reference evidence="4 5" key="1">
    <citation type="submission" date="2016-01" db="EMBL/GenBank/DDBJ databases">
        <authorList>
            <person name="Oliw E.H."/>
        </authorList>
    </citation>
    <scope>NUCLEOTIDE SEQUENCE [LARGE SCALE GENOMIC DNA]</scope>
    <source>
        <strain evidence="4">LMG 27134</strain>
    </source>
</reference>
<feature type="chain" id="PRO_5008502151" description="Glycine zipper domain-containing protein" evidence="2">
    <location>
        <begin position="20"/>
        <end position="150"/>
    </location>
</feature>
<feature type="signal peptide" evidence="2">
    <location>
        <begin position="1"/>
        <end position="19"/>
    </location>
</feature>
<evidence type="ECO:0000259" key="3">
    <source>
        <dbReference type="Pfam" id="PF13488"/>
    </source>
</evidence>
<protein>
    <recommendedName>
        <fullName evidence="3">Glycine zipper domain-containing protein</fullName>
    </recommendedName>
</protein>
<accession>A0A158JRL1</accession>
<evidence type="ECO:0000313" key="4">
    <source>
        <dbReference type="EMBL" id="SAL71133.1"/>
    </source>
</evidence>
<gene>
    <name evidence="4" type="ORF">AWB69_08558</name>
</gene>
<dbReference type="EMBL" id="FCOK02000110">
    <property type="protein sequence ID" value="SAL71133.1"/>
    <property type="molecule type" value="Genomic_DNA"/>
</dbReference>
<feature type="domain" description="Glycine zipper" evidence="3">
    <location>
        <begin position="73"/>
        <end position="117"/>
    </location>
</feature>
<dbReference type="Proteomes" id="UP000054683">
    <property type="component" value="Unassembled WGS sequence"/>
</dbReference>
<keyword evidence="2" id="KW-0732">Signal</keyword>
<feature type="region of interest" description="Disordered" evidence="1">
    <location>
        <begin position="53"/>
        <end position="74"/>
    </location>
</feature>
<evidence type="ECO:0000256" key="2">
    <source>
        <dbReference type="SAM" id="SignalP"/>
    </source>
</evidence>
<dbReference type="InterPro" id="IPR039567">
    <property type="entry name" value="Gly-zipper"/>
</dbReference>
<sequence>MKTLLLAATLALSTSAAFAAKPAVYPAHGQSASKQSQDDGACYAWAKQNTGIDPAVVAGTPPPPQGPTGARVGGAARGAAAGALIGDVNHNDPGHGAAVGATAGALAGGVRSRRQHAAQAQNAQASQQAEMNTYWRAYGVCMQGRGYTVQ</sequence>